<evidence type="ECO:0000313" key="4">
    <source>
        <dbReference type="RefSeq" id="XP_022303165.1"/>
    </source>
</evidence>
<keyword evidence="1" id="KW-1133">Transmembrane helix</keyword>
<feature type="transmembrane region" description="Helical" evidence="1">
    <location>
        <begin position="203"/>
        <end position="224"/>
    </location>
</feature>
<dbReference type="Gene3D" id="2.170.300.10">
    <property type="entry name" value="Tie2 ligand-binding domain superfamily"/>
    <property type="match status" value="1"/>
</dbReference>
<protein>
    <submittedName>
        <fullName evidence="4">Uncharacterized protein LOC111110827 isoform X1</fullName>
    </submittedName>
</protein>
<organism evidence="3 4">
    <name type="scientific">Crassostrea virginica</name>
    <name type="common">Eastern oyster</name>
    <dbReference type="NCBI Taxonomy" id="6565"/>
    <lineage>
        <taxon>Eukaryota</taxon>
        <taxon>Metazoa</taxon>
        <taxon>Spiralia</taxon>
        <taxon>Lophotrochozoa</taxon>
        <taxon>Mollusca</taxon>
        <taxon>Bivalvia</taxon>
        <taxon>Autobranchia</taxon>
        <taxon>Pteriomorphia</taxon>
        <taxon>Ostreida</taxon>
        <taxon>Ostreoidea</taxon>
        <taxon>Ostreidae</taxon>
        <taxon>Crassostrea</taxon>
    </lineage>
</organism>
<evidence type="ECO:0000256" key="2">
    <source>
        <dbReference type="SAM" id="SignalP"/>
    </source>
</evidence>
<dbReference type="RefSeq" id="XP_022303165.1">
    <property type="nucleotide sequence ID" value="XM_022447457.1"/>
</dbReference>
<keyword evidence="1" id="KW-0812">Transmembrane</keyword>
<evidence type="ECO:0000256" key="1">
    <source>
        <dbReference type="SAM" id="Phobius"/>
    </source>
</evidence>
<feature type="chain" id="PRO_5034494227" evidence="2">
    <location>
        <begin position="23"/>
        <end position="237"/>
    </location>
</feature>
<keyword evidence="3" id="KW-1185">Reference proteome</keyword>
<dbReference type="KEGG" id="cvn:111110827"/>
<keyword evidence="2" id="KW-0732">Signal</keyword>
<evidence type="ECO:0000313" key="3">
    <source>
        <dbReference type="Proteomes" id="UP000694844"/>
    </source>
</evidence>
<gene>
    <name evidence="4" type="primary">LOC111110827</name>
</gene>
<keyword evidence="1" id="KW-0472">Membrane</keyword>
<dbReference type="GeneID" id="111110827"/>
<name>A0A8B8BIH4_CRAVI</name>
<reference evidence="4" key="1">
    <citation type="submission" date="2025-08" db="UniProtKB">
        <authorList>
            <consortium name="RefSeq"/>
        </authorList>
    </citation>
    <scope>IDENTIFICATION</scope>
    <source>
        <tissue evidence="4">Whole sample</tissue>
    </source>
</reference>
<feature type="signal peptide" evidence="2">
    <location>
        <begin position="1"/>
        <end position="22"/>
    </location>
</feature>
<dbReference type="AlphaFoldDB" id="A0A8B8BIH4"/>
<proteinExistence type="predicted"/>
<dbReference type="Proteomes" id="UP000694844">
    <property type="component" value="Chromosome 9"/>
</dbReference>
<accession>A0A8B8BIH4</accession>
<sequence>MFKSIEFSFVFLSCLQVLKVYTSKCDSGSNGSECCFGFTWNHSLGKCISCSIGYIGSDCKLPCRYPSYGHLCQSACDCAVTYCDHIYGCKNHENENSTTPLYVYTEALQLRTTESPGIMSSTKNYQENLSTERYNLKTDSLTTRIGNYRYSQSQHPENDISTNTIGSTERILETTTVKFTKETGEQINCQSVKREHTKKRSGLLFLVITLSVLSVFLMMFYLYLRTIQGGHQNLETI</sequence>